<evidence type="ECO:0000256" key="1">
    <source>
        <dbReference type="ARBA" id="ARBA00022741"/>
    </source>
</evidence>
<dbReference type="InterPro" id="IPR010488">
    <property type="entry name" value="Zeta_toxin_domain"/>
</dbReference>
<organism evidence="4 5">
    <name type="scientific">Haloferula chungangensis</name>
    <dbReference type="NCBI Taxonomy" id="1048331"/>
    <lineage>
        <taxon>Bacteria</taxon>
        <taxon>Pseudomonadati</taxon>
        <taxon>Verrucomicrobiota</taxon>
        <taxon>Verrucomicrobiia</taxon>
        <taxon>Verrucomicrobiales</taxon>
        <taxon>Verrucomicrobiaceae</taxon>
        <taxon>Haloferula</taxon>
    </lineage>
</organism>
<dbReference type="InterPro" id="IPR027417">
    <property type="entry name" value="P-loop_NTPase"/>
</dbReference>
<keyword evidence="2" id="KW-0067">ATP-binding</keyword>
<name>A0ABW2L6A3_9BACT</name>
<dbReference type="RefSeq" id="WP_379711047.1">
    <property type="nucleotide sequence ID" value="NZ_JBHTBS010000003.1"/>
</dbReference>
<feature type="domain" description="Zeta toxin" evidence="3">
    <location>
        <begin position="2"/>
        <end position="146"/>
    </location>
</feature>
<dbReference type="SUPFAM" id="SSF52540">
    <property type="entry name" value="P-loop containing nucleoside triphosphate hydrolases"/>
    <property type="match status" value="1"/>
</dbReference>
<dbReference type="Pfam" id="PF06414">
    <property type="entry name" value="Zeta_toxin"/>
    <property type="match status" value="1"/>
</dbReference>
<protein>
    <submittedName>
        <fullName evidence="4">Zeta toxin family protein</fullName>
    </submittedName>
</protein>
<comment type="caution">
    <text evidence="4">The sequence shown here is derived from an EMBL/GenBank/DDBJ whole genome shotgun (WGS) entry which is preliminary data.</text>
</comment>
<sequence length="181" mass="20523">MPELVLIGGPNGAGKTTFARDYLPRELEGMRFLNNDEIARGLSPFNPDQVSRKAGRILLGEIDELIATKTDFALESTLSGRSYSKVLKRAKAVGYQITFHFLWIPDARTSLARVRQRVKKGGHSVPEADILRRYDRIMTNLTELYLPLADRWIVWDNRDSPPKPLASHESHTILEVAQILR</sequence>
<dbReference type="PANTHER" id="PTHR39206:SF1">
    <property type="entry name" value="SLL8004 PROTEIN"/>
    <property type="match status" value="1"/>
</dbReference>
<evidence type="ECO:0000313" key="4">
    <source>
        <dbReference type="EMBL" id="MFC7337076.1"/>
    </source>
</evidence>
<dbReference type="Proteomes" id="UP001596472">
    <property type="component" value="Unassembled WGS sequence"/>
</dbReference>
<proteinExistence type="predicted"/>
<dbReference type="Gene3D" id="3.40.50.300">
    <property type="entry name" value="P-loop containing nucleotide triphosphate hydrolases"/>
    <property type="match status" value="1"/>
</dbReference>
<dbReference type="EMBL" id="JBHTBS010000003">
    <property type="protein sequence ID" value="MFC7337076.1"/>
    <property type="molecule type" value="Genomic_DNA"/>
</dbReference>
<evidence type="ECO:0000313" key="5">
    <source>
        <dbReference type="Proteomes" id="UP001596472"/>
    </source>
</evidence>
<accession>A0ABW2L6A3</accession>
<reference evidence="5" key="1">
    <citation type="journal article" date="2019" name="Int. J. Syst. Evol. Microbiol.">
        <title>The Global Catalogue of Microorganisms (GCM) 10K type strain sequencing project: providing services to taxonomists for standard genome sequencing and annotation.</title>
        <authorList>
            <consortium name="The Broad Institute Genomics Platform"/>
            <consortium name="The Broad Institute Genome Sequencing Center for Infectious Disease"/>
            <person name="Wu L."/>
            <person name="Ma J."/>
        </authorList>
    </citation>
    <scope>NUCLEOTIDE SEQUENCE [LARGE SCALE GENOMIC DNA]</scope>
    <source>
        <strain evidence="5">CGMCC 4.1467</strain>
    </source>
</reference>
<gene>
    <name evidence="4" type="ORF">ACFQY0_07800</name>
</gene>
<evidence type="ECO:0000256" key="2">
    <source>
        <dbReference type="ARBA" id="ARBA00022840"/>
    </source>
</evidence>
<keyword evidence="5" id="KW-1185">Reference proteome</keyword>
<evidence type="ECO:0000259" key="3">
    <source>
        <dbReference type="Pfam" id="PF06414"/>
    </source>
</evidence>
<keyword evidence="1" id="KW-0547">Nucleotide-binding</keyword>
<dbReference type="PANTHER" id="PTHR39206">
    <property type="entry name" value="SLL8004 PROTEIN"/>
    <property type="match status" value="1"/>
</dbReference>